<dbReference type="PIRSF" id="PIRSF006054">
    <property type="entry name" value="UCP006054"/>
    <property type="match status" value="1"/>
</dbReference>
<dbReference type="GO" id="GO:0080146">
    <property type="term" value="F:L-cysteine desulfhydrase activity"/>
    <property type="evidence" value="ECO:0007669"/>
    <property type="project" value="TreeGrafter"/>
</dbReference>
<organism evidence="3 4">
    <name type="scientific">Caloranaerobacter azorensis DSM 13643</name>
    <dbReference type="NCBI Taxonomy" id="1121264"/>
    <lineage>
        <taxon>Bacteria</taxon>
        <taxon>Bacillati</taxon>
        <taxon>Bacillota</taxon>
        <taxon>Tissierellia</taxon>
        <taxon>Tissierellales</taxon>
        <taxon>Thermohalobacteraceae</taxon>
        <taxon>Caloranaerobacter</taxon>
    </lineage>
</organism>
<protein>
    <recommendedName>
        <fullName evidence="1">UPF0597 protein SAMN02745135_02415</fullName>
    </recommendedName>
</protein>
<comment type="similarity">
    <text evidence="1">Belongs to the UPF0597 family.</text>
</comment>
<evidence type="ECO:0000313" key="3">
    <source>
        <dbReference type="EMBL" id="SHH85294.1"/>
    </source>
</evidence>
<reference evidence="4" key="1">
    <citation type="submission" date="2016-11" db="EMBL/GenBank/DDBJ databases">
        <authorList>
            <person name="Varghese N."/>
            <person name="Submissions S."/>
        </authorList>
    </citation>
    <scope>NUCLEOTIDE SEQUENCE [LARGE SCALE GENOMIC DNA]</scope>
    <source>
        <strain evidence="4">DSM 13643</strain>
    </source>
</reference>
<name>A0A1M5WDI9_9FIRM</name>
<gene>
    <name evidence="3" type="ORF">SAMN02745135_02415</name>
</gene>
<dbReference type="Proteomes" id="UP000183967">
    <property type="component" value="Unassembled WGS sequence"/>
</dbReference>
<dbReference type="OrthoDB" id="41906at2"/>
<dbReference type="Pfam" id="PF03313">
    <property type="entry name" value="SDH_alpha"/>
    <property type="match status" value="1"/>
</dbReference>
<dbReference type="PANTHER" id="PTHR30501">
    <property type="entry name" value="UPF0597 PROTEIN YHAM"/>
    <property type="match status" value="1"/>
</dbReference>
<feature type="domain" description="Serine dehydratase-like alpha subunit" evidence="2">
    <location>
        <begin position="86"/>
        <end position="422"/>
    </location>
</feature>
<dbReference type="GO" id="GO:0019450">
    <property type="term" value="P:L-cysteine catabolic process to pyruvate"/>
    <property type="evidence" value="ECO:0007669"/>
    <property type="project" value="TreeGrafter"/>
</dbReference>
<dbReference type="HAMAP" id="MF_01845">
    <property type="entry name" value="UPF0597"/>
    <property type="match status" value="1"/>
</dbReference>
<dbReference type="PANTHER" id="PTHR30501:SF2">
    <property type="entry name" value="UPF0597 PROTEIN YHAM"/>
    <property type="match status" value="1"/>
</dbReference>
<dbReference type="EMBL" id="FQXO01000101">
    <property type="protein sequence ID" value="SHH85294.1"/>
    <property type="molecule type" value="Genomic_DNA"/>
</dbReference>
<sequence>MNIKDIILDTLKKEVVPAIGCTEPVAVALACAKAKELLESDDVIETAILVSPNIYKNGLGVGIPNTNEIGLDIAAALGIVGGKSEKDLRVLEDISGKQVDKAKKMLEEGIIKIGVKDTQEKVYVEVNLKSNSNYSKVIIREMHNNFTHLEIDGKIIFQNSHVSQSENNQSDELFNLKIRDIIKEIEEIEPSKLEFLLEGIEMNEKIANVALEKKLGIGVGYSIYENIKNNIIADDLINTAAMLTAAASDARMSGLNMPVMSSNGSGNNGLTAILPIAAYKKKYDVDNEKIAKALAISHIINCYVKYYIGRLSALCGCAVAAATGSGAAIAYLMGANYDQIDGVIKNMIANLSGMICDGAKVSCAFKLATAASTAVQSALLALNDSIALPKNGIVAESAEETIKNLGILSKKGMNTTDKVILEIMSK</sequence>
<keyword evidence="4" id="KW-1185">Reference proteome</keyword>
<proteinExistence type="inferred from homology"/>
<accession>A0A1M5WDI9</accession>
<evidence type="ECO:0000259" key="2">
    <source>
        <dbReference type="Pfam" id="PF03313"/>
    </source>
</evidence>
<dbReference type="RefSeq" id="WP_083599617.1">
    <property type="nucleotide sequence ID" value="NZ_FQXO01000101.1"/>
</dbReference>
<evidence type="ECO:0000313" key="4">
    <source>
        <dbReference type="Proteomes" id="UP000183967"/>
    </source>
</evidence>
<dbReference type="InterPro" id="IPR021144">
    <property type="entry name" value="UPF0597"/>
</dbReference>
<dbReference type="InterPro" id="IPR005130">
    <property type="entry name" value="Ser_deHydtase-like_asu"/>
</dbReference>
<evidence type="ECO:0000256" key="1">
    <source>
        <dbReference type="HAMAP-Rule" id="MF_01845"/>
    </source>
</evidence>
<dbReference type="AlphaFoldDB" id="A0A1M5WDI9"/>